<evidence type="ECO:0000313" key="1">
    <source>
        <dbReference type="EMBL" id="APU17084.1"/>
    </source>
</evidence>
<keyword evidence="2" id="KW-1185">Reference proteome</keyword>
<name>A0AAC9LIS0_9PSEU</name>
<gene>
    <name evidence="1" type="ORF">UA74_25375</name>
</gene>
<dbReference type="EMBL" id="CP016076">
    <property type="protein sequence ID" value="APU17084.1"/>
    <property type="molecule type" value="Genomic_DNA"/>
</dbReference>
<dbReference type="AlphaFoldDB" id="A0AAC9LIS0"/>
<proteinExistence type="predicted"/>
<protein>
    <submittedName>
        <fullName evidence="1">Uncharacterized protein</fullName>
    </submittedName>
</protein>
<organism evidence="1 2">
    <name type="scientific">Actinoalloteichus fjordicus</name>
    <dbReference type="NCBI Taxonomy" id="1612552"/>
    <lineage>
        <taxon>Bacteria</taxon>
        <taxon>Bacillati</taxon>
        <taxon>Actinomycetota</taxon>
        <taxon>Actinomycetes</taxon>
        <taxon>Pseudonocardiales</taxon>
        <taxon>Pseudonocardiaceae</taxon>
        <taxon>Actinoalloteichus</taxon>
    </lineage>
</organism>
<dbReference type="KEGG" id="acad:UA74_25375"/>
<accession>A0AAC9LIS0</accession>
<sequence>MHSAGEILDRLTMAVTDLPGARSVANRAAGIEAGAELRGSWHGGSDDRAWEAVAALSRAADELESAGLLLTRLDESVRAYSAVL</sequence>
<evidence type="ECO:0000313" key="2">
    <source>
        <dbReference type="Proteomes" id="UP000185511"/>
    </source>
</evidence>
<reference evidence="2" key="1">
    <citation type="submission" date="2016-06" db="EMBL/GenBank/DDBJ databases">
        <title>Complete genome sequence of Actinoalloteichus fjordicus DSM 46855 (=ADI127-17), type strain of the new species Actinoalloteichus fjordicus.</title>
        <authorList>
            <person name="Ruckert C."/>
            <person name="Nouioui I."/>
            <person name="Willmese J."/>
            <person name="van Wezel G."/>
            <person name="Klenk H.-P."/>
            <person name="Kalinowski J."/>
            <person name="Zotchev S.B."/>
        </authorList>
    </citation>
    <scope>NUCLEOTIDE SEQUENCE [LARGE SCALE GENOMIC DNA]</scope>
    <source>
        <strain evidence="2">ADI127-7</strain>
    </source>
</reference>
<dbReference type="Proteomes" id="UP000185511">
    <property type="component" value="Chromosome"/>
</dbReference>